<dbReference type="PANTHER" id="PTHR24161:SF85">
    <property type="entry name" value="PALMITOYLTRANSFERASE HIP14"/>
    <property type="match status" value="1"/>
</dbReference>
<accession>A0A3P3YKM2</accession>
<gene>
    <name evidence="6" type="ORF">PLBR_LOCUS7963</name>
</gene>
<sequence>MTAKMHPGHAVSTVGGRRSNPRRRVSDFRNDCARMNALKVSAAVVVVAVAIVASVLRSRINTWHDDREASLFLAALSGDAMSLHGAATGNGTVPLRDLRDRYGNTLLHWAAKGGHINLCAWLLEAPQGLNLHAVNNAGTPALHWAVYSVANGAKLIEMLVERGANVNAANDRLETALHWAVEWDRPKSVAALLHAGAEPNMPDVNQDRPLHRIPSECTASMSCGAILKELLKFKADAAAVNSFGRMALAHLDWASDLTVPSSSLNPAATE</sequence>
<keyword evidence="5" id="KW-0472">Membrane</keyword>
<keyword evidence="2 3" id="KW-0040">ANK repeat</keyword>
<dbReference type="InterPro" id="IPR002110">
    <property type="entry name" value="Ankyrin_rpt"/>
</dbReference>
<feature type="repeat" description="ANK" evidence="3">
    <location>
        <begin position="172"/>
        <end position="204"/>
    </location>
</feature>
<dbReference type="PROSITE" id="PS50088">
    <property type="entry name" value="ANK_REPEAT"/>
    <property type="match status" value="2"/>
</dbReference>
<reference evidence="6 7" key="1">
    <citation type="submission" date="2018-03" db="EMBL/GenBank/DDBJ databases">
        <authorList>
            <person name="Fogelqvist J."/>
        </authorList>
    </citation>
    <scope>NUCLEOTIDE SEQUENCE [LARGE SCALE GENOMIC DNA]</scope>
</reference>
<keyword evidence="5" id="KW-0812">Transmembrane</keyword>
<dbReference type="PANTHER" id="PTHR24161">
    <property type="entry name" value="ANK_REP_REGION DOMAIN-CONTAINING PROTEIN-RELATED"/>
    <property type="match status" value="1"/>
</dbReference>
<protein>
    <submittedName>
        <fullName evidence="6">Uncharacterized protein</fullName>
    </submittedName>
</protein>
<organism evidence="6 7">
    <name type="scientific">Plasmodiophora brassicae</name>
    <name type="common">Clubroot disease agent</name>
    <dbReference type="NCBI Taxonomy" id="37360"/>
    <lineage>
        <taxon>Eukaryota</taxon>
        <taxon>Sar</taxon>
        <taxon>Rhizaria</taxon>
        <taxon>Endomyxa</taxon>
        <taxon>Phytomyxea</taxon>
        <taxon>Plasmodiophorida</taxon>
        <taxon>Plasmodiophoridae</taxon>
        <taxon>Plasmodiophora</taxon>
    </lineage>
</organism>
<evidence type="ECO:0000256" key="2">
    <source>
        <dbReference type="ARBA" id="ARBA00023043"/>
    </source>
</evidence>
<feature type="transmembrane region" description="Helical" evidence="5">
    <location>
        <begin position="37"/>
        <end position="56"/>
    </location>
</feature>
<feature type="repeat" description="ANK" evidence="3">
    <location>
        <begin position="137"/>
        <end position="171"/>
    </location>
</feature>
<dbReference type="Pfam" id="PF00023">
    <property type="entry name" value="Ank"/>
    <property type="match status" value="1"/>
</dbReference>
<dbReference type="SMART" id="SM00248">
    <property type="entry name" value="ANK"/>
    <property type="match status" value="3"/>
</dbReference>
<keyword evidence="5" id="KW-1133">Transmembrane helix</keyword>
<dbReference type="Gene3D" id="1.25.40.20">
    <property type="entry name" value="Ankyrin repeat-containing domain"/>
    <property type="match status" value="2"/>
</dbReference>
<dbReference type="Pfam" id="PF12796">
    <property type="entry name" value="Ank_2"/>
    <property type="match status" value="1"/>
</dbReference>
<dbReference type="Proteomes" id="UP000290189">
    <property type="component" value="Unassembled WGS sequence"/>
</dbReference>
<evidence type="ECO:0000256" key="3">
    <source>
        <dbReference type="PROSITE-ProRule" id="PRU00023"/>
    </source>
</evidence>
<dbReference type="PROSITE" id="PS50297">
    <property type="entry name" value="ANK_REP_REGION"/>
    <property type="match status" value="1"/>
</dbReference>
<dbReference type="AlphaFoldDB" id="A0A3P3YKM2"/>
<evidence type="ECO:0000256" key="4">
    <source>
        <dbReference type="SAM" id="MobiDB-lite"/>
    </source>
</evidence>
<evidence type="ECO:0000256" key="5">
    <source>
        <dbReference type="SAM" id="Phobius"/>
    </source>
</evidence>
<geneLocation type="mitochondrion" evidence="6"/>
<dbReference type="InterPro" id="IPR036770">
    <property type="entry name" value="Ankyrin_rpt-contain_sf"/>
</dbReference>
<evidence type="ECO:0000313" key="6">
    <source>
        <dbReference type="EMBL" id="SPR00748.1"/>
    </source>
</evidence>
<keyword evidence="1" id="KW-0677">Repeat</keyword>
<feature type="region of interest" description="Disordered" evidence="4">
    <location>
        <begin position="1"/>
        <end position="24"/>
    </location>
</feature>
<name>A0A3P3YKM2_PLABS</name>
<dbReference type="EMBL" id="OVEO01000015">
    <property type="protein sequence ID" value="SPR00748.1"/>
    <property type="molecule type" value="Genomic_DNA"/>
</dbReference>
<dbReference type="SUPFAM" id="SSF48403">
    <property type="entry name" value="Ankyrin repeat"/>
    <property type="match status" value="1"/>
</dbReference>
<dbReference type="PRINTS" id="PR01415">
    <property type="entry name" value="ANKYRIN"/>
</dbReference>
<evidence type="ECO:0000313" key="7">
    <source>
        <dbReference type="Proteomes" id="UP000290189"/>
    </source>
</evidence>
<evidence type="ECO:0000256" key="1">
    <source>
        <dbReference type="ARBA" id="ARBA00022737"/>
    </source>
</evidence>
<keyword evidence="6" id="KW-0496">Mitochondrion</keyword>
<proteinExistence type="predicted"/>